<protein>
    <submittedName>
        <fullName evidence="9">S8 family peptidase</fullName>
        <ecNumber evidence="9">3.4.-.-</ecNumber>
    </submittedName>
</protein>
<dbReference type="SUPFAM" id="SSF52743">
    <property type="entry name" value="Subtilisin-like"/>
    <property type="match status" value="1"/>
</dbReference>
<dbReference type="EC" id="3.4.-.-" evidence="9"/>
<dbReference type="PANTHER" id="PTHR43806">
    <property type="entry name" value="PEPTIDASE S8"/>
    <property type="match status" value="1"/>
</dbReference>
<dbReference type="Gene3D" id="3.30.70.80">
    <property type="entry name" value="Peptidase S8 propeptide/proteinase inhibitor I9"/>
    <property type="match status" value="1"/>
</dbReference>
<dbReference type="Pfam" id="PF05922">
    <property type="entry name" value="Inhibitor_I9"/>
    <property type="match status" value="1"/>
</dbReference>
<dbReference type="InterPro" id="IPR023827">
    <property type="entry name" value="Peptidase_S8_Asp-AS"/>
</dbReference>
<evidence type="ECO:0000313" key="9">
    <source>
        <dbReference type="EMBL" id="MFD0724524.1"/>
    </source>
</evidence>
<dbReference type="PROSITE" id="PS50835">
    <property type="entry name" value="IG_LIKE"/>
    <property type="match status" value="1"/>
</dbReference>
<comment type="caution">
    <text evidence="9">The sequence shown here is derived from an EMBL/GenBank/DDBJ whole genome shotgun (WGS) entry which is preliminary data.</text>
</comment>
<proteinExistence type="inferred from homology"/>
<dbReference type="PROSITE" id="PS00138">
    <property type="entry name" value="SUBTILASE_SER"/>
    <property type="match status" value="1"/>
</dbReference>
<dbReference type="Gene3D" id="3.40.50.200">
    <property type="entry name" value="Peptidase S8/S53 domain"/>
    <property type="match status" value="1"/>
</dbReference>
<evidence type="ECO:0000256" key="2">
    <source>
        <dbReference type="ARBA" id="ARBA00022670"/>
    </source>
</evidence>
<dbReference type="PRINTS" id="PR00723">
    <property type="entry name" value="SUBTILISIN"/>
</dbReference>
<dbReference type="InterPro" id="IPR023828">
    <property type="entry name" value="Peptidase_S8_Ser-AS"/>
</dbReference>
<dbReference type="Proteomes" id="UP001597110">
    <property type="component" value="Unassembled WGS sequence"/>
</dbReference>
<reference evidence="10" key="1">
    <citation type="journal article" date="2019" name="Int. J. Syst. Evol. Microbiol.">
        <title>The Global Catalogue of Microorganisms (GCM) 10K type strain sequencing project: providing services to taxonomists for standard genome sequencing and annotation.</title>
        <authorList>
            <consortium name="The Broad Institute Genomics Platform"/>
            <consortium name="The Broad Institute Genome Sequencing Center for Infectious Disease"/>
            <person name="Wu L."/>
            <person name="Ma J."/>
        </authorList>
    </citation>
    <scope>NUCLEOTIDE SEQUENCE [LARGE SCALE GENOMIC DNA]</scope>
    <source>
        <strain evidence="10">CCUG 55585</strain>
    </source>
</reference>
<dbReference type="InterPro" id="IPR007110">
    <property type="entry name" value="Ig-like_dom"/>
</dbReference>
<dbReference type="InterPro" id="IPR050131">
    <property type="entry name" value="Peptidase_S8_subtilisin-like"/>
</dbReference>
<dbReference type="InterPro" id="IPR034193">
    <property type="entry name" value="PCSK9_ProteinaseK-like"/>
</dbReference>
<accession>A0ABW2Y7J5</accession>
<keyword evidence="3 5" id="KW-0378">Hydrolase</keyword>
<dbReference type="EMBL" id="JBHTIF010000001">
    <property type="protein sequence ID" value="MFD0724524.1"/>
    <property type="molecule type" value="Genomic_DNA"/>
</dbReference>
<keyword evidence="7" id="KW-0732">Signal</keyword>
<keyword evidence="2 5" id="KW-0645">Protease</keyword>
<dbReference type="InterPro" id="IPR000209">
    <property type="entry name" value="Peptidase_S8/S53_dom"/>
</dbReference>
<comment type="similarity">
    <text evidence="1 5 6">Belongs to the peptidase S8 family.</text>
</comment>
<feature type="active site" description="Charge relay system" evidence="5">
    <location>
        <position position="155"/>
    </location>
</feature>
<gene>
    <name evidence="9" type="ORF">ACFQ0E_02820</name>
</gene>
<dbReference type="PROSITE" id="PS51892">
    <property type="entry name" value="SUBTILASE"/>
    <property type="match status" value="1"/>
</dbReference>
<dbReference type="InterPro" id="IPR015500">
    <property type="entry name" value="Peptidase_S8_subtilisin-rel"/>
</dbReference>
<keyword evidence="4 5" id="KW-0720">Serine protease</keyword>
<keyword evidence="10" id="KW-1185">Reference proteome</keyword>
<evidence type="ECO:0000256" key="1">
    <source>
        <dbReference type="ARBA" id="ARBA00011073"/>
    </source>
</evidence>
<dbReference type="PANTHER" id="PTHR43806:SF11">
    <property type="entry name" value="CEREVISIN-RELATED"/>
    <property type="match status" value="1"/>
</dbReference>
<dbReference type="SUPFAM" id="SSF54897">
    <property type="entry name" value="Protease propeptides/inhibitors"/>
    <property type="match status" value="1"/>
</dbReference>
<sequence length="488" mass="50151">MHQIHRLTAAVAATLLCASALPAFAGELRTAQRPIEGRYIVVLKEGAARLNHERGVAARVSTVARDFAGRHRVRVTRTYENALRGFVVQANDKALARLLADPRVAYVEEDGLVELSATQSNATWGLDRIDQRNLPLNTTYTYTPTGAGVHAYIIDSGILTGHTQFTGRIGNGFRAIADDGRGTSDCNGHGTHVAGTVAGTTWGVAKNATLHSVRVFGCGNSGSWSDIIAGIDWVRANHVKPAVANLSLGGGANTSVDAAVNNLINAGVVAVVAAGNNNSDACAFSPARVANAITVGSTQSNDARSSFSNIGTCLDLFAPGSNIVSAGIANTSANATLSGTSMASPHVAGVAALYLQNNTAATPAQVASAIINASTPNKVTSAGSGSPNRLLYSVLGSSGGGSPPVINSLVCPDYNNSGSGTYWCNVDYSSSTPATVSWSGDSGSDFGNSFYGTCFEGQRLQITVTVSNADGSVSQSSGNFLCPTNLIP</sequence>
<evidence type="ECO:0000256" key="6">
    <source>
        <dbReference type="RuleBase" id="RU003355"/>
    </source>
</evidence>
<dbReference type="InterPro" id="IPR022398">
    <property type="entry name" value="Peptidase_S8_His-AS"/>
</dbReference>
<dbReference type="InterPro" id="IPR037045">
    <property type="entry name" value="S8pro/Inhibitor_I9_sf"/>
</dbReference>
<name>A0ABW2Y7J5_9GAMM</name>
<evidence type="ECO:0000256" key="4">
    <source>
        <dbReference type="ARBA" id="ARBA00022825"/>
    </source>
</evidence>
<feature type="domain" description="Ig-like" evidence="8">
    <location>
        <begin position="403"/>
        <end position="488"/>
    </location>
</feature>
<feature type="active site" description="Charge relay system" evidence="5">
    <location>
        <position position="341"/>
    </location>
</feature>
<feature type="chain" id="PRO_5046557927" evidence="7">
    <location>
        <begin position="26"/>
        <end position="488"/>
    </location>
</feature>
<dbReference type="InterPro" id="IPR010259">
    <property type="entry name" value="S8pro/Inhibitor_I9"/>
</dbReference>
<dbReference type="PROSITE" id="PS00136">
    <property type="entry name" value="SUBTILASE_ASP"/>
    <property type="match status" value="1"/>
</dbReference>
<dbReference type="RefSeq" id="WP_386822179.1">
    <property type="nucleotide sequence ID" value="NZ_JBHTIF010000001.1"/>
</dbReference>
<evidence type="ECO:0000259" key="8">
    <source>
        <dbReference type="PROSITE" id="PS50835"/>
    </source>
</evidence>
<evidence type="ECO:0000256" key="7">
    <source>
        <dbReference type="SAM" id="SignalP"/>
    </source>
</evidence>
<feature type="signal peptide" evidence="7">
    <location>
        <begin position="1"/>
        <end position="25"/>
    </location>
</feature>
<dbReference type="InterPro" id="IPR036852">
    <property type="entry name" value="Peptidase_S8/S53_dom_sf"/>
</dbReference>
<dbReference type="PROSITE" id="PS00137">
    <property type="entry name" value="SUBTILASE_HIS"/>
    <property type="match status" value="1"/>
</dbReference>
<dbReference type="Pfam" id="PF00082">
    <property type="entry name" value="Peptidase_S8"/>
    <property type="match status" value="1"/>
</dbReference>
<organism evidence="9 10">
    <name type="scientific">Lysobacter brunescens</name>
    <dbReference type="NCBI Taxonomy" id="262323"/>
    <lineage>
        <taxon>Bacteria</taxon>
        <taxon>Pseudomonadati</taxon>
        <taxon>Pseudomonadota</taxon>
        <taxon>Gammaproteobacteria</taxon>
        <taxon>Lysobacterales</taxon>
        <taxon>Lysobacteraceae</taxon>
        <taxon>Lysobacter</taxon>
    </lineage>
</organism>
<evidence type="ECO:0000256" key="5">
    <source>
        <dbReference type="PROSITE-ProRule" id="PRU01240"/>
    </source>
</evidence>
<evidence type="ECO:0000256" key="3">
    <source>
        <dbReference type="ARBA" id="ARBA00022801"/>
    </source>
</evidence>
<evidence type="ECO:0000313" key="10">
    <source>
        <dbReference type="Proteomes" id="UP001597110"/>
    </source>
</evidence>
<dbReference type="GO" id="GO:0016787">
    <property type="term" value="F:hydrolase activity"/>
    <property type="evidence" value="ECO:0007669"/>
    <property type="project" value="UniProtKB-KW"/>
</dbReference>
<feature type="active site" description="Charge relay system" evidence="5">
    <location>
        <position position="189"/>
    </location>
</feature>
<dbReference type="CDD" id="cd04077">
    <property type="entry name" value="Peptidases_S8_PCSK9_ProteinaseK_like"/>
    <property type="match status" value="1"/>
</dbReference>